<gene>
    <name evidence="7" type="ORF">GGD89_002725</name>
</gene>
<evidence type="ECO:0000256" key="6">
    <source>
        <dbReference type="RuleBase" id="RU004296"/>
    </source>
</evidence>
<dbReference type="InterPro" id="IPR009003">
    <property type="entry name" value="Peptidase_S1_PA"/>
</dbReference>
<keyword evidence="5 6" id="KW-0720">Serine protease</keyword>
<evidence type="ECO:0000313" key="8">
    <source>
        <dbReference type="Proteomes" id="UP000554286"/>
    </source>
</evidence>
<name>A0A7W6REI3_9PROT</name>
<keyword evidence="4 6" id="KW-0378">Hydrolase</keyword>
<comment type="caution">
    <text evidence="7">The sequence shown here is derived from an EMBL/GenBank/DDBJ whole genome shotgun (WGS) entry which is preliminary data.</text>
</comment>
<dbReference type="Proteomes" id="UP000554286">
    <property type="component" value="Unassembled WGS sequence"/>
</dbReference>
<keyword evidence="3" id="KW-0732">Signal</keyword>
<sequence>MTIFGADDRVEIPGSATSTKPYSSFALLRATFPDGAQAFGSGVFVGPNDVLTAGHLVYSHDHGGWGNITVIPGYSRGSEPFGREGAADVVSVKGWVNSKATAYDYALVGLDEPLGDTVGYFDVHQTTLSSLTGTYVESVGYPGDLGYPHAQMLSSGTVDGGAGGLLLFFDDMDLVGGQSGSPVMMTLPSTGETVIIGLLVAHNPSVNVGVHFDGRDISFLTNAIAGNDHLMDNYQPPAPGSNDGPIIVEWGVELQRFIDDGYYNTQYPDVLVAGIDPDVHYVSHGWREGRDPNAYFDTSHYLGTYADIAAAGINPLTHYMAVGWTEGRDPGPAFDANAYRAANPDVAAAGINPFEHWLLHGQFEGRDIA</sequence>
<dbReference type="PANTHER" id="PTHR15462">
    <property type="entry name" value="SERINE PROTEASE"/>
    <property type="match status" value="1"/>
</dbReference>
<proteinExistence type="inferred from homology"/>
<dbReference type="InterPro" id="IPR043504">
    <property type="entry name" value="Peptidase_S1_PA_chymotrypsin"/>
</dbReference>
<dbReference type="AlphaFoldDB" id="A0A7W6REI3"/>
<keyword evidence="8" id="KW-1185">Reference proteome</keyword>
<dbReference type="SUPFAM" id="SSF50494">
    <property type="entry name" value="Trypsin-like serine proteases"/>
    <property type="match status" value="1"/>
</dbReference>
<dbReference type="GO" id="GO:0008236">
    <property type="term" value="F:serine-type peptidase activity"/>
    <property type="evidence" value="ECO:0007669"/>
    <property type="project" value="UniProtKB-KW"/>
</dbReference>
<accession>A0A7W6REI3</accession>
<evidence type="ECO:0000313" key="7">
    <source>
        <dbReference type="EMBL" id="MBB4267084.1"/>
    </source>
</evidence>
<evidence type="ECO:0000256" key="1">
    <source>
        <dbReference type="ARBA" id="ARBA00008764"/>
    </source>
</evidence>
<dbReference type="PRINTS" id="PR00839">
    <property type="entry name" value="V8PROTEASE"/>
</dbReference>
<dbReference type="EMBL" id="JACIGK010000021">
    <property type="protein sequence ID" value="MBB4267084.1"/>
    <property type="molecule type" value="Genomic_DNA"/>
</dbReference>
<evidence type="ECO:0000256" key="2">
    <source>
        <dbReference type="ARBA" id="ARBA00022670"/>
    </source>
</evidence>
<dbReference type="InterPro" id="IPR008256">
    <property type="entry name" value="Peptidase_S1B"/>
</dbReference>
<comment type="similarity">
    <text evidence="1 6">Belongs to the peptidase S1B family.</text>
</comment>
<keyword evidence="2 6" id="KW-0645">Protease</keyword>
<dbReference type="InterPro" id="IPR050966">
    <property type="entry name" value="Glutamyl_endopeptidase"/>
</dbReference>
<dbReference type="EC" id="3.4.21.-" evidence="6"/>
<evidence type="ECO:0000256" key="3">
    <source>
        <dbReference type="ARBA" id="ARBA00022729"/>
    </source>
</evidence>
<evidence type="ECO:0000256" key="5">
    <source>
        <dbReference type="ARBA" id="ARBA00022825"/>
    </source>
</evidence>
<dbReference type="Gene3D" id="2.40.10.10">
    <property type="entry name" value="Trypsin-like serine proteases"/>
    <property type="match status" value="2"/>
</dbReference>
<dbReference type="PANTHER" id="PTHR15462:SF8">
    <property type="entry name" value="SERINE PROTEASE"/>
    <property type="match status" value="1"/>
</dbReference>
<reference evidence="7 8" key="1">
    <citation type="submission" date="2020-08" db="EMBL/GenBank/DDBJ databases">
        <title>Genome sequencing of Purple Non-Sulfur Bacteria from various extreme environments.</title>
        <authorList>
            <person name="Mayer M."/>
        </authorList>
    </citation>
    <scope>NUCLEOTIDE SEQUENCE [LARGE SCALE GENOMIC DNA]</scope>
    <source>
        <strain evidence="7 8">JA131</strain>
    </source>
</reference>
<dbReference type="Pfam" id="PF13365">
    <property type="entry name" value="Trypsin_2"/>
    <property type="match status" value="1"/>
</dbReference>
<evidence type="ECO:0000256" key="4">
    <source>
        <dbReference type="ARBA" id="ARBA00022801"/>
    </source>
</evidence>
<dbReference type="GO" id="GO:0006508">
    <property type="term" value="P:proteolysis"/>
    <property type="evidence" value="ECO:0007669"/>
    <property type="project" value="UniProtKB-KW"/>
</dbReference>
<organism evidence="7 8">
    <name type="scientific">Roseospira visakhapatnamensis</name>
    <dbReference type="NCBI Taxonomy" id="390880"/>
    <lineage>
        <taxon>Bacteria</taxon>
        <taxon>Pseudomonadati</taxon>
        <taxon>Pseudomonadota</taxon>
        <taxon>Alphaproteobacteria</taxon>
        <taxon>Rhodospirillales</taxon>
        <taxon>Rhodospirillaceae</taxon>
        <taxon>Roseospira</taxon>
    </lineage>
</organism>
<protein>
    <recommendedName>
        <fullName evidence="6">Serine protease</fullName>
        <ecNumber evidence="6">3.4.21.-</ecNumber>
    </recommendedName>
</protein>
<dbReference type="RefSeq" id="WP_184046130.1">
    <property type="nucleotide sequence ID" value="NZ_JACIGK010000021.1"/>
</dbReference>